<dbReference type="SUPFAM" id="SSF56112">
    <property type="entry name" value="Protein kinase-like (PK-like)"/>
    <property type="match status" value="1"/>
</dbReference>
<evidence type="ECO:0000313" key="3">
    <source>
        <dbReference type="Proteomes" id="UP000286931"/>
    </source>
</evidence>
<protein>
    <submittedName>
        <fullName evidence="2">Putative serine/threonine-protein kinase PknB</fullName>
    </submittedName>
</protein>
<keyword evidence="3" id="KW-1185">Reference proteome</keyword>
<evidence type="ECO:0000313" key="2">
    <source>
        <dbReference type="EMBL" id="GCE00413.1"/>
    </source>
</evidence>
<dbReference type="InterPro" id="IPR011009">
    <property type="entry name" value="Kinase-like_dom_sf"/>
</dbReference>
<feature type="region of interest" description="Disordered" evidence="1">
    <location>
        <begin position="1"/>
        <end position="23"/>
    </location>
</feature>
<reference evidence="2 3" key="1">
    <citation type="submission" date="2018-12" db="EMBL/GenBank/DDBJ databases">
        <title>Draft genome sequence of Embleya hyalina NBRC 13850T.</title>
        <authorList>
            <person name="Komaki H."/>
            <person name="Hosoyama A."/>
            <person name="Kimura A."/>
            <person name="Ichikawa N."/>
            <person name="Tamura T."/>
        </authorList>
    </citation>
    <scope>NUCLEOTIDE SEQUENCE [LARGE SCALE GENOMIC DNA]</scope>
    <source>
        <strain evidence="2 3">NBRC 13850</strain>
    </source>
</reference>
<dbReference type="Gene3D" id="1.10.510.10">
    <property type="entry name" value="Transferase(Phosphotransferase) domain 1"/>
    <property type="match status" value="1"/>
</dbReference>
<dbReference type="Proteomes" id="UP000286931">
    <property type="component" value="Unassembled WGS sequence"/>
</dbReference>
<keyword evidence="2" id="KW-0808">Transferase</keyword>
<accession>A0A401Z0I3</accession>
<dbReference type="EMBL" id="BIFH01000039">
    <property type="protein sequence ID" value="GCE00413.1"/>
    <property type="molecule type" value="Genomic_DNA"/>
</dbReference>
<name>A0A401Z0I3_9ACTN</name>
<comment type="caution">
    <text evidence="2">The sequence shown here is derived from an EMBL/GenBank/DDBJ whole genome shotgun (WGS) entry which is preliminary data.</text>
</comment>
<organism evidence="2 3">
    <name type="scientific">Embleya hyalina</name>
    <dbReference type="NCBI Taxonomy" id="516124"/>
    <lineage>
        <taxon>Bacteria</taxon>
        <taxon>Bacillati</taxon>
        <taxon>Actinomycetota</taxon>
        <taxon>Actinomycetes</taxon>
        <taxon>Kitasatosporales</taxon>
        <taxon>Streptomycetaceae</taxon>
        <taxon>Embleya</taxon>
    </lineage>
</organism>
<evidence type="ECO:0000256" key="1">
    <source>
        <dbReference type="SAM" id="MobiDB-lite"/>
    </source>
</evidence>
<dbReference type="AlphaFoldDB" id="A0A401Z0I3"/>
<dbReference type="GO" id="GO:0016301">
    <property type="term" value="F:kinase activity"/>
    <property type="evidence" value="ECO:0007669"/>
    <property type="project" value="UniProtKB-KW"/>
</dbReference>
<gene>
    <name evidence="2" type="ORF">EHYA_08138</name>
</gene>
<keyword evidence="2" id="KW-0418">Kinase</keyword>
<sequence>MIRQSTVGTRPHGGTFSPRKPGKYPRTYELPESVGHCGMGVVRRDVDREPGRTVAGLSHPGVATLYDVGEDNTGAEPIPFPVMEFVDGRTPAEALREGPLPIGRSISIAHDASDALVHGHGHGHGVPTSTGGVKVLDFGIAKVLAETTTRLTATGMTVGTPAPTCTRSAR</sequence>
<proteinExistence type="predicted"/>